<evidence type="ECO:0000313" key="2">
    <source>
        <dbReference type="EMBL" id="MFH4977897.1"/>
    </source>
</evidence>
<dbReference type="InterPro" id="IPR001763">
    <property type="entry name" value="Rhodanese-like_dom"/>
</dbReference>
<dbReference type="AlphaFoldDB" id="A0ABD6EMF4"/>
<dbReference type="PROSITE" id="PS50206">
    <property type="entry name" value="RHODANESE_3"/>
    <property type="match status" value="1"/>
</dbReference>
<feature type="domain" description="Rhodanese" evidence="1">
    <location>
        <begin position="29"/>
        <end position="64"/>
    </location>
</feature>
<keyword evidence="3" id="KW-1185">Reference proteome</keyword>
<protein>
    <recommendedName>
        <fullName evidence="1">Rhodanese domain-containing protein</fullName>
    </recommendedName>
</protein>
<dbReference type="Gene3D" id="3.40.250.10">
    <property type="entry name" value="Rhodanese-like domain"/>
    <property type="match status" value="1"/>
</dbReference>
<organism evidence="2 3">
    <name type="scientific">Gnathostoma spinigerum</name>
    <dbReference type="NCBI Taxonomy" id="75299"/>
    <lineage>
        <taxon>Eukaryota</taxon>
        <taxon>Metazoa</taxon>
        <taxon>Ecdysozoa</taxon>
        <taxon>Nematoda</taxon>
        <taxon>Chromadorea</taxon>
        <taxon>Rhabditida</taxon>
        <taxon>Spirurina</taxon>
        <taxon>Gnathostomatomorpha</taxon>
        <taxon>Gnathostomatoidea</taxon>
        <taxon>Gnathostomatidae</taxon>
        <taxon>Gnathostoma</taxon>
    </lineage>
</organism>
<dbReference type="InterPro" id="IPR036873">
    <property type="entry name" value="Rhodanese-like_dom_sf"/>
</dbReference>
<evidence type="ECO:0000313" key="3">
    <source>
        <dbReference type="Proteomes" id="UP001608902"/>
    </source>
</evidence>
<sequence length="191" mass="21612">MSPTINVPQNIPSEIDAASLAQILCDDKRRHSVVIVDTRCFIAYNVSHIRSAINAFYSKMIRRRLYRGKVCDSLMLSQLGEESCGLSVKDLVLYSSHEHEHTAMLSTSLSTSSSCVTAQLKRKCASVLADDSPSKFLRTLHEKLDSAKRFRRVVILRGEFIHNTFYNDHHYRILINAFDVFASVLAQYSAI</sequence>
<gene>
    <name evidence="2" type="ORF">AB6A40_004606</name>
</gene>
<evidence type="ECO:0000259" key="1">
    <source>
        <dbReference type="PROSITE" id="PS50206"/>
    </source>
</evidence>
<dbReference type="EMBL" id="JBGFUD010002700">
    <property type="protein sequence ID" value="MFH4977897.1"/>
    <property type="molecule type" value="Genomic_DNA"/>
</dbReference>
<comment type="caution">
    <text evidence="2">The sequence shown here is derived from an EMBL/GenBank/DDBJ whole genome shotgun (WGS) entry which is preliminary data.</text>
</comment>
<dbReference type="Proteomes" id="UP001608902">
    <property type="component" value="Unassembled WGS sequence"/>
</dbReference>
<dbReference type="SUPFAM" id="SSF52821">
    <property type="entry name" value="Rhodanese/Cell cycle control phosphatase"/>
    <property type="match status" value="1"/>
</dbReference>
<reference evidence="2 3" key="1">
    <citation type="submission" date="2024-08" db="EMBL/GenBank/DDBJ databases">
        <title>Gnathostoma spinigerum genome.</title>
        <authorList>
            <person name="Gonzalez-Bertolin B."/>
            <person name="Monzon S."/>
            <person name="Zaballos A."/>
            <person name="Jimenez P."/>
            <person name="Dekumyoy P."/>
            <person name="Varona S."/>
            <person name="Cuesta I."/>
            <person name="Sumanam S."/>
            <person name="Adisakwattana P."/>
            <person name="Gasser R.B."/>
            <person name="Hernandez-Gonzalez A."/>
            <person name="Young N.D."/>
            <person name="Perteguer M.J."/>
        </authorList>
    </citation>
    <scope>NUCLEOTIDE SEQUENCE [LARGE SCALE GENOMIC DNA]</scope>
    <source>
        <strain evidence="2">AL3</strain>
        <tissue evidence="2">Liver</tissue>
    </source>
</reference>
<accession>A0ABD6EMF4</accession>
<name>A0ABD6EMF4_9BILA</name>
<proteinExistence type="predicted"/>